<proteinExistence type="predicted"/>
<reference evidence="1" key="1">
    <citation type="submission" date="2014-11" db="EMBL/GenBank/DDBJ databases">
        <authorList>
            <person name="Amaro Gonzalez C."/>
        </authorList>
    </citation>
    <scope>NUCLEOTIDE SEQUENCE</scope>
</reference>
<dbReference type="EMBL" id="GBXM01006420">
    <property type="protein sequence ID" value="JAI02158.1"/>
    <property type="molecule type" value="Transcribed_RNA"/>
</dbReference>
<evidence type="ECO:0000313" key="1">
    <source>
        <dbReference type="EMBL" id="JAI02158.1"/>
    </source>
</evidence>
<sequence length="38" mass="4480">MTRQLMRDIIHSLYLEFVFFPPIRSYIQLLSPSAGVCH</sequence>
<reference evidence="1" key="2">
    <citation type="journal article" date="2015" name="Fish Shellfish Immunol.">
        <title>Early steps in the European eel (Anguilla anguilla)-Vibrio vulnificus interaction in the gills: Role of the RtxA13 toxin.</title>
        <authorList>
            <person name="Callol A."/>
            <person name="Pajuelo D."/>
            <person name="Ebbesson L."/>
            <person name="Teles M."/>
            <person name="MacKenzie S."/>
            <person name="Amaro C."/>
        </authorList>
    </citation>
    <scope>NUCLEOTIDE SEQUENCE</scope>
</reference>
<organism evidence="1">
    <name type="scientific">Anguilla anguilla</name>
    <name type="common">European freshwater eel</name>
    <name type="synonym">Muraena anguilla</name>
    <dbReference type="NCBI Taxonomy" id="7936"/>
    <lineage>
        <taxon>Eukaryota</taxon>
        <taxon>Metazoa</taxon>
        <taxon>Chordata</taxon>
        <taxon>Craniata</taxon>
        <taxon>Vertebrata</taxon>
        <taxon>Euteleostomi</taxon>
        <taxon>Actinopterygii</taxon>
        <taxon>Neopterygii</taxon>
        <taxon>Teleostei</taxon>
        <taxon>Anguilliformes</taxon>
        <taxon>Anguillidae</taxon>
        <taxon>Anguilla</taxon>
    </lineage>
</organism>
<protein>
    <submittedName>
        <fullName evidence="1">Uncharacterized protein</fullName>
    </submittedName>
</protein>
<name>A0A0E9XHE3_ANGAN</name>
<accession>A0A0E9XHE3</accession>
<dbReference type="AlphaFoldDB" id="A0A0E9XHE3"/>